<dbReference type="SUPFAM" id="SSF55424">
    <property type="entry name" value="FAD/NAD-linked reductases, dimerisation (C-terminal) domain"/>
    <property type="match status" value="1"/>
</dbReference>
<dbReference type="EMBL" id="JBFTEG010000031">
    <property type="protein sequence ID" value="MEX6504570.1"/>
    <property type="molecule type" value="Genomic_DNA"/>
</dbReference>
<dbReference type="PANTHER" id="PTHR43014:SF4">
    <property type="entry name" value="PYRIDINE NUCLEOTIDE-DISULFIDE OXIDOREDUCTASE RCLA-RELATED"/>
    <property type="match status" value="1"/>
</dbReference>
<protein>
    <submittedName>
        <fullName evidence="7">Dihydrolipoyl dehydrogenase</fullName>
        <ecNumber evidence="7">1.8.1.4</ecNumber>
    </submittedName>
</protein>
<feature type="domain" description="FAD/NAD(P)-binding" evidence="6">
    <location>
        <begin position="8"/>
        <end position="325"/>
    </location>
</feature>
<keyword evidence="7" id="KW-0560">Oxidoreductase</keyword>
<dbReference type="GO" id="GO:0004148">
    <property type="term" value="F:dihydrolipoyl dehydrogenase (NADH) activity"/>
    <property type="evidence" value="ECO:0007669"/>
    <property type="project" value="UniProtKB-EC"/>
</dbReference>
<evidence type="ECO:0000313" key="8">
    <source>
        <dbReference type="Proteomes" id="UP001560296"/>
    </source>
</evidence>
<dbReference type="Pfam" id="PF07992">
    <property type="entry name" value="Pyr_redox_2"/>
    <property type="match status" value="1"/>
</dbReference>
<dbReference type="PIRSF" id="PIRSF000350">
    <property type="entry name" value="Mercury_reductase_MerA"/>
    <property type="match status" value="1"/>
</dbReference>
<dbReference type="RefSeq" id="WP_369289501.1">
    <property type="nucleotide sequence ID" value="NZ_JBFTEG010000031.1"/>
</dbReference>
<name>A0ABV3YYZ7_9PSED</name>
<dbReference type="NCBIfam" id="NF004939">
    <property type="entry name" value="PRK06292.1-1"/>
    <property type="match status" value="1"/>
</dbReference>
<dbReference type="PRINTS" id="PR00368">
    <property type="entry name" value="FADPNR"/>
</dbReference>
<comment type="similarity">
    <text evidence="2">Belongs to the class-I pyridine nucleotide-disulfide oxidoreductase family.</text>
</comment>
<dbReference type="PANTHER" id="PTHR43014">
    <property type="entry name" value="MERCURIC REDUCTASE"/>
    <property type="match status" value="1"/>
</dbReference>
<evidence type="ECO:0000313" key="7">
    <source>
        <dbReference type="EMBL" id="MEX6504570.1"/>
    </source>
</evidence>
<dbReference type="InterPro" id="IPR001100">
    <property type="entry name" value="Pyr_nuc-diS_OxRdtase"/>
</dbReference>
<comment type="caution">
    <text evidence="7">The sequence shown here is derived from an EMBL/GenBank/DDBJ whole genome shotgun (WGS) entry which is preliminary data.</text>
</comment>
<dbReference type="InterPro" id="IPR016156">
    <property type="entry name" value="FAD/NAD-linked_Rdtase_dimer_sf"/>
</dbReference>
<keyword evidence="4" id="KW-0274">FAD</keyword>
<proteinExistence type="inferred from homology"/>
<evidence type="ECO:0000256" key="1">
    <source>
        <dbReference type="ARBA" id="ARBA00001974"/>
    </source>
</evidence>
<reference evidence="7 8" key="1">
    <citation type="submission" date="2024-07" db="EMBL/GenBank/DDBJ databases">
        <authorList>
            <person name="Li M."/>
        </authorList>
    </citation>
    <scope>NUCLEOTIDE SEQUENCE [LARGE SCALE GENOMIC DNA]</scope>
    <source>
        <strain evidence="7 8">25A3E</strain>
    </source>
</reference>
<dbReference type="SUPFAM" id="SSF51905">
    <property type="entry name" value="FAD/NAD(P)-binding domain"/>
    <property type="match status" value="1"/>
</dbReference>
<dbReference type="Gene3D" id="3.50.50.60">
    <property type="entry name" value="FAD/NAD(P)-binding domain"/>
    <property type="match status" value="2"/>
</dbReference>
<dbReference type="PRINTS" id="PR00411">
    <property type="entry name" value="PNDRDTASEI"/>
</dbReference>
<evidence type="ECO:0000259" key="5">
    <source>
        <dbReference type="Pfam" id="PF02852"/>
    </source>
</evidence>
<evidence type="ECO:0000259" key="6">
    <source>
        <dbReference type="Pfam" id="PF07992"/>
    </source>
</evidence>
<accession>A0ABV3YYZ7</accession>
<sequence length="460" mass="50734">MNKVKIECVIIGSGTAGLGAYSRIRRKTDNFIMIEHGPYGTTCARVGCMPSKMLITAADHAHEIDEGSFFGVNGSYNVDGAQVFERLRRDRANKFVGGVLKQIDNIPAEFKLRGFAKFAGANTIVVDNELEIEAEKIVIACGSRPHIPDVFKKVQKRLYTSDNIFEIEGLPQSLGVIGLGVIALELGQSFHRLGVKTTFFGRSGRIGDLTHPDMQAETLDILSNDLDIIPRGEVLDAWEDEDCAWVKYRLASGETIVRGFDSLLVAVGRVSNIDRLNIESTGVELNQNGFPCFDSETMQCGNSPIYVAGDATDELPLWHEAYDEGRIAGDSAVSFPEEVKGVRKVHLGIYFTDPQMAIVGKSFRQLQGVDLVIGDLPFRGPRHEVWNKTQGRIQVYLDAKSGVVLGAELLGFHAEHLAHLLALAITHKMTADQVLEMPIYHPSAEEVLRNVLNQARFKLK</sequence>
<dbReference type="Proteomes" id="UP001560296">
    <property type="component" value="Unassembled WGS sequence"/>
</dbReference>
<evidence type="ECO:0000256" key="4">
    <source>
        <dbReference type="ARBA" id="ARBA00022827"/>
    </source>
</evidence>
<dbReference type="InterPro" id="IPR004099">
    <property type="entry name" value="Pyr_nucl-diS_OxRdtase_dimer"/>
</dbReference>
<dbReference type="InterPro" id="IPR036188">
    <property type="entry name" value="FAD/NAD-bd_sf"/>
</dbReference>
<gene>
    <name evidence="7" type="ORF">AB5S05_21215</name>
</gene>
<feature type="domain" description="Pyridine nucleotide-disulphide oxidoreductase dimerisation" evidence="5">
    <location>
        <begin position="349"/>
        <end position="449"/>
    </location>
</feature>
<organism evidence="7 8">
    <name type="scientific">Pseudomonas zhanjiangensis</name>
    <dbReference type="NCBI Taxonomy" id="3239015"/>
    <lineage>
        <taxon>Bacteria</taxon>
        <taxon>Pseudomonadati</taxon>
        <taxon>Pseudomonadota</taxon>
        <taxon>Gammaproteobacteria</taxon>
        <taxon>Pseudomonadales</taxon>
        <taxon>Pseudomonadaceae</taxon>
        <taxon>Pseudomonas</taxon>
    </lineage>
</organism>
<keyword evidence="8" id="KW-1185">Reference proteome</keyword>
<dbReference type="EC" id="1.8.1.4" evidence="7"/>
<dbReference type="Pfam" id="PF02852">
    <property type="entry name" value="Pyr_redox_dim"/>
    <property type="match status" value="1"/>
</dbReference>
<evidence type="ECO:0000256" key="2">
    <source>
        <dbReference type="ARBA" id="ARBA00007532"/>
    </source>
</evidence>
<dbReference type="Gene3D" id="3.30.390.30">
    <property type="match status" value="1"/>
</dbReference>
<evidence type="ECO:0000256" key="3">
    <source>
        <dbReference type="ARBA" id="ARBA00022630"/>
    </source>
</evidence>
<keyword evidence="3" id="KW-0285">Flavoprotein</keyword>
<comment type="cofactor">
    <cofactor evidence="1">
        <name>FAD</name>
        <dbReference type="ChEBI" id="CHEBI:57692"/>
    </cofactor>
</comment>
<dbReference type="InterPro" id="IPR023753">
    <property type="entry name" value="FAD/NAD-binding_dom"/>
</dbReference>